<comment type="caution">
    <text evidence="1">The sequence shown here is derived from an EMBL/GenBank/DDBJ whole genome shotgun (WGS) entry which is preliminary data.</text>
</comment>
<gene>
    <name evidence="1" type="ORF">BJ998_007260</name>
</gene>
<dbReference type="AlphaFoldDB" id="A0A7W9NKU2"/>
<name>A0A7W9NKU2_9PSEU</name>
<evidence type="ECO:0008006" key="3">
    <source>
        <dbReference type="Google" id="ProtNLM"/>
    </source>
</evidence>
<dbReference type="EMBL" id="JACHIR010000001">
    <property type="protein sequence ID" value="MBB5896064.1"/>
    <property type="molecule type" value="Genomic_DNA"/>
</dbReference>
<evidence type="ECO:0000313" key="1">
    <source>
        <dbReference type="EMBL" id="MBB5896064.1"/>
    </source>
</evidence>
<evidence type="ECO:0000313" key="2">
    <source>
        <dbReference type="Proteomes" id="UP000585638"/>
    </source>
</evidence>
<protein>
    <recommendedName>
        <fullName evidence="3">Tail sheath protein</fullName>
    </recommendedName>
</protein>
<accession>A0A7W9NKU2</accession>
<reference evidence="1 2" key="1">
    <citation type="submission" date="2020-08" db="EMBL/GenBank/DDBJ databases">
        <title>Sequencing the genomes of 1000 actinobacteria strains.</title>
        <authorList>
            <person name="Klenk H.-P."/>
        </authorList>
    </citation>
    <scope>NUCLEOTIDE SEQUENCE [LARGE SCALE GENOMIC DNA]</scope>
    <source>
        <strain evidence="1 2">DSM 43851</strain>
    </source>
</reference>
<organism evidence="1 2">
    <name type="scientific">Kutzneria kofuensis</name>
    <dbReference type="NCBI Taxonomy" id="103725"/>
    <lineage>
        <taxon>Bacteria</taxon>
        <taxon>Bacillati</taxon>
        <taxon>Actinomycetota</taxon>
        <taxon>Actinomycetes</taxon>
        <taxon>Pseudonocardiales</taxon>
        <taxon>Pseudonocardiaceae</taxon>
        <taxon>Kutzneria</taxon>
    </lineage>
</organism>
<proteinExistence type="predicted"/>
<keyword evidence="2" id="KW-1185">Reference proteome</keyword>
<dbReference type="RefSeq" id="WP_184867773.1">
    <property type="nucleotide sequence ID" value="NZ_BAAAWY010000035.1"/>
</dbReference>
<sequence>MPLRYVQVQSTVDLFSPVIRPTGNIAVVGAAATGGVGVPVQVSDPTDAATKFGAAYQADGKTINSALTRAIDTVFDQTPGPGQVWGVPAAQDITSALAAVETLNVQFVLVANTALDATSGATNGAIDLLSKHVTAVSNSGDGKERMGVAMLVKGNSDPAPAAALPNDRMIYVAHKSDEDVAAAVAGTVAGYPPSVSMVLKPVSVKTDDFTATEIENLNGPEDFGKTSGGRGVIWLTKPALLGGSAVCLGEGYTGNRNGKQYIDITRTVDDVTFQLKARVIRAIGNLRISRSGLRALAVQLESVLNPLVADGVIESYDVVIPILGLLDADPSTLSDAQAAQVHHAETSRVAEVLVAVEYAGAMHRIAIKLNFA</sequence>
<dbReference type="Proteomes" id="UP000585638">
    <property type="component" value="Unassembled WGS sequence"/>
</dbReference>